<accession>A0A7J6P803</accession>
<protein>
    <submittedName>
        <fullName evidence="2">Uncharacterized protein</fullName>
    </submittedName>
</protein>
<dbReference type="EMBL" id="JABANP010000064">
    <property type="protein sequence ID" value="KAF4692209.1"/>
    <property type="molecule type" value="Genomic_DNA"/>
</dbReference>
<organism evidence="2 3">
    <name type="scientific">Perkinsus olseni</name>
    <name type="common">Perkinsus atlanticus</name>
    <dbReference type="NCBI Taxonomy" id="32597"/>
    <lineage>
        <taxon>Eukaryota</taxon>
        <taxon>Sar</taxon>
        <taxon>Alveolata</taxon>
        <taxon>Perkinsozoa</taxon>
        <taxon>Perkinsea</taxon>
        <taxon>Perkinsida</taxon>
        <taxon>Perkinsidae</taxon>
        <taxon>Perkinsus</taxon>
    </lineage>
</organism>
<dbReference type="Proteomes" id="UP000541610">
    <property type="component" value="Unassembled WGS sequence"/>
</dbReference>
<dbReference type="AlphaFoldDB" id="A0A7J6P803"/>
<comment type="caution">
    <text evidence="2">The sequence shown here is derived from an EMBL/GenBank/DDBJ whole genome shotgun (WGS) entry which is preliminary data.</text>
</comment>
<evidence type="ECO:0000313" key="3">
    <source>
        <dbReference type="Proteomes" id="UP000541610"/>
    </source>
</evidence>
<feature type="region of interest" description="Disordered" evidence="1">
    <location>
        <begin position="174"/>
        <end position="213"/>
    </location>
</feature>
<dbReference type="OrthoDB" id="10482651at2759"/>
<sequence length="282" mass="31120">MSSSASCCYVPCDSSEQFDRRGSLGAATVRSRGMASLRESSLRPDFVVSDPPAIPACVKPISELNRYACPFVPSTESNNQQKENGVAQEVQQASQSVGETVHYESCTLQFTAVNKGSDGEDEAMDMIAVYQPTNHVLQSCVTAGRCCIPWHAKSPHIHMVPMLYNAPAAAISDAVPDGDNELENPPQSVGRKDDSSVSEEGSSVTKSERREKDKSEFSPLWKKRLVIKKGAIYWSSSLNYVLSKTKFTRNEINWESTTGEDGLDLAPRALQQRERCPQYLRF</sequence>
<evidence type="ECO:0000256" key="1">
    <source>
        <dbReference type="SAM" id="MobiDB-lite"/>
    </source>
</evidence>
<gene>
    <name evidence="2" type="ORF">FOZ60_013950</name>
</gene>
<evidence type="ECO:0000313" key="2">
    <source>
        <dbReference type="EMBL" id="KAF4692209.1"/>
    </source>
</evidence>
<name>A0A7J6P803_PEROL</name>
<reference evidence="2 3" key="1">
    <citation type="submission" date="2020-04" db="EMBL/GenBank/DDBJ databases">
        <title>Perkinsus olseni comparative genomics.</title>
        <authorList>
            <person name="Bogema D.R."/>
        </authorList>
    </citation>
    <scope>NUCLEOTIDE SEQUENCE [LARGE SCALE GENOMIC DNA]</scope>
    <source>
        <strain evidence="2">00978-12</strain>
    </source>
</reference>
<proteinExistence type="predicted"/>